<dbReference type="GeneID" id="30026705"/>
<dbReference type="AlphaFoldDB" id="A0A1A0HGG0"/>
<evidence type="ECO:0000313" key="1">
    <source>
        <dbReference type="EMBL" id="OBA23254.1"/>
    </source>
</evidence>
<dbReference type="RefSeq" id="XP_018713735.1">
    <property type="nucleotide sequence ID" value="XM_018853729.1"/>
</dbReference>
<comment type="caution">
    <text evidence="1">The sequence shown here is derived from an EMBL/GenBank/DDBJ whole genome shotgun (WGS) entry which is preliminary data.</text>
</comment>
<gene>
    <name evidence="1" type="ORF">METBIDRAFT_102825</name>
</gene>
<proteinExistence type="predicted"/>
<dbReference type="Proteomes" id="UP000092555">
    <property type="component" value="Unassembled WGS sequence"/>
</dbReference>
<protein>
    <submittedName>
        <fullName evidence="1">Uncharacterized protein</fullName>
    </submittedName>
</protein>
<keyword evidence="2" id="KW-1185">Reference proteome</keyword>
<evidence type="ECO:0000313" key="2">
    <source>
        <dbReference type="Proteomes" id="UP000092555"/>
    </source>
</evidence>
<accession>A0A1A0HGG0</accession>
<dbReference type="EMBL" id="LXTC01000001">
    <property type="protein sequence ID" value="OBA23254.1"/>
    <property type="molecule type" value="Genomic_DNA"/>
</dbReference>
<organism evidence="1 2">
    <name type="scientific">Metschnikowia bicuspidata var. bicuspidata NRRL YB-4993</name>
    <dbReference type="NCBI Taxonomy" id="869754"/>
    <lineage>
        <taxon>Eukaryota</taxon>
        <taxon>Fungi</taxon>
        <taxon>Dikarya</taxon>
        <taxon>Ascomycota</taxon>
        <taxon>Saccharomycotina</taxon>
        <taxon>Pichiomycetes</taxon>
        <taxon>Metschnikowiaceae</taxon>
        <taxon>Metschnikowia</taxon>
    </lineage>
</organism>
<name>A0A1A0HGG0_9ASCO</name>
<sequence length="305" mass="33797">MSLSAACDDLLALGLLQHEYGIPTLWPRTAPVVQKPDLEAEYYALNQTLATRVNRVVFLNKIAELRQADPQAVGETYAEAFRSGVVAHMSFAEKERHLQGMAAFKTAELTAGFLAAALPVLRSIYQDNLALTDAEFTILNNLKKLYSHYNEHPANIQRLLAEYNTQKAAVGAEIRAHRQIHDFLATDLTPNLAELEALNNEYLALQNTYDNKLGARETGSLDPLLQKLKQACLTLSRRLTRLGTLCEFLPNLVLCQASNWYADKALLAVVQECQDLAETLAGFPDARELGLADEILKVDFAGLDL</sequence>
<reference evidence="1 2" key="1">
    <citation type="submission" date="2016-05" db="EMBL/GenBank/DDBJ databases">
        <title>Comparative genomics of biotechnologically important yeasts.</title>
        <authorList>
            <consortium name="DOE Joint Genome Institute"/>
            <person name="Riley R."/>
            <person name="Haridas S."/>
            <person name="Wolfe K.H."/>
            <person name="Lopes M.R."/>
            <person name="Hittinger C.T."/>
            <person name="Goker M."/>
            <person name="Salamov A."/>
            <person name="Wisecaver J."/>
            <person name="Long T.M."/>
            <person name="Aerts A.L."/>
            <person name="Barry K."/>
            <person name="Choi C."/>
            <person name="Clum A."/>
            <person name="Coughlan A.Y."/>
            <person name="Deshpande S."/>
            <person name="Douglass A.P."/>
            <person name="Hanson S.J."/>
            <person name="Klenk H.-P."/>
            <person name="LaButti K."/>
            <person name="Lapidus A."/>
            <person name="Lindquist E."/>
            <person name="Lipzen A."/>
            <person name="Meier-kolthoff J.P."/>
            <person name="Ohm R.A."/>
            <person name="Otillar R.P."/>
            <person name="Pangilinan J."/>
            <person name="Peng Y."/>
            <person name="Rokas A."/>
            <person name="Rosa C.A."/>
            <person name="Scheuner C."/>
            <person name="Sibirny A.A."/>
            <person name="Slot J.C."/>
            <person name="Stielow J.B."/>
            <person name="Sun H."/>
            <person name="Kurtzman C.P."/>
            <person name="Blackwell M."/>
            <person name="Grigoriev I.V."/>
            <person name="Jeffries T.W."/>
        </authorList>
    </citation>
    <scope>NUCLEOTIDE SEQUENCE [LARGE SCALE GENOMIC DNA]</scope>
    <source>
        <strain evidence="1 2">NRRL YB-4993</strain>
    </source>
</reference>
<dbReference type="OrthoDB" id="4081346at2759"/>